<name>A0A1H2LSL8_9PSED</name>
<dbReference type="InterPro" id="IPR019533">
    <property type="entry name" value="Peptidase_S26"/>
</dbReference>
<proteinExistence type="predicted"/>
<dbReference type="Gene3D" id="2.10.109.10">
    <property type="entry name" value="Umud Fragment, subunit A"/>
    <property type="match status" value="1"/>
</dbReference>
<reference evidence="3" key="1">
    <citation type="submission" date="2016-10" db="EMBL/GenBank/DDBJ databases">
        <authorList>
            <person name="Varghese N."/>
            <person name="Submissions S."/>
        </authorList>
    </citation>
    <scope>NUCLEOTIDE SEQUENCE [LARGE SCALE GENOMIC DNA]</scope>
    <source>
        <strain evidence="3">KCTC 32246</strain>
    </source>
</reference>
<dbReference type="GO" id="GO:0006465">
    <property type="term" value="P:signal peptide processing"/>
    <property type="evidence" value="ECO:0007669"/>
    <property type="project" value="InterPro"/>
</dbReference>
<evidence type="ECO:0000313" key="2">
    <source>
        <dbReference type="EMBL" id="SDU83929.1"/>
    </source>
</evidence>
<dbReference type="RefSeq" id="WP_092376483.1">
    <property type="nucleotide sequence ID" value="NZ_LT629797.1"/>
</dbReference>
<dbReference type="Proteomes" id="UP000198675">
    <property type="component" value="Chromosome I"/>
</dbReference>
<dbReference type="AlphaFoldDB" id="A0A1H2LSL8"/>
<keyword evidence="3" id="KW-1185">Reference proteome</keyword>
<accession>A0A1H2LSL8</accession>
<gene>
    <name evidence="2" type="ORF">SAMN05216363_2137</name>
</gene>
<dbReference type="InterPro" id="IPR036286">
    <property type="entry name" value="LexA/Signal_pep-like_sf"/>
</dbReference>
<dbReference type="SUPFAM" id="SSF51306">
    <property type="entry name" value="LexA/Signal peptidase"/>
    <property type="match status" value="1"/>
</dbReference>
<dbReference type="Pfam" id="PF10502">
    <property type="entry name" value="Peptidase_S26"/>
    <property type="match status" value="1"/>
</dbReference>
<feature type="domain" description="Peptidase S26" evidence="1">
    <location>
        <begin position="14"/>
        <end position="170"/>
    </location>
</feature>
<evidence type="ECO:0000313" key="3">
    <source>
        <dbReference type="Proteomes" id="UP000198675"/>
    </source>
</evidence>
<dbReference type="EMBL" id="LT629797">
    <property type="protein sequence ID" value="SDU83929.1"/>
    <property type="molecule type" value="Genomic_DNA"/>
</dbReference>
<evidence type="ECO:0000259" key="1">
    <source>
        <dbReference type="Pfam" id="PF10502"/>
    </source>
</evidence>
<protein>
    <submittedName>
        <fullName evidence="2">Conjugative transfer signal peptidase TraF</fullName>
    </submittedName>
</protein>
<sequence length="175" mass="19077">MTFGACGVRWPLALLAGSLAALGWAALTTSPPRLVYNASDSVPVGWYRISPANSLAPGDMVLVHLPPEVRSLAAQRGYLPANVPLLKTLAAVAPQRVCMQGSQVRIDGVLMARRLRWDRQGRALPIWQACRRLVGDELFLLSSSNPASFDSRYFGPISTDAVIGRAQPLWLESRR</sequence>
<dbReference type="GO" id="GO:0004252">
    <property type="term" value="F:serine-type endopeptidase activity"/>
    <property type="evidence" value="ECO:0007669"/>
    <property type="project" value="InterPro"/>
</dbReference>
<organism evidence="2 3">
    <name type="scientific">Pseudomonas sihuiensis</name>
    <dbReference type="NCBI Taxonomy" id="1274359"/>
    <lineage>
        <taxon>Bacteria</taxon>
        <taxon>Pseudomonadati</taxon>
        <taxon>Pseudomonadota</taxon>
        <taxon>Gammaproteobacteria</taxon>
        <taxon>Pseudomonadales</taxon>
        <taxon>Pseudomonadaceae</taxon>
        <taxon>Pseudomonas</taxon>
    </lineage>
</organism>